<dbReference type="Gene3D" id="3.30.420.240">
    <property type="match status" value="1"/>
</dbReference>
<keyword evidence="2" id="KW-1185">Reference proteome</keyword>
<dbReference type="Gene3D" id="3.40.50.300">
    <property type="entry name" value="P-loop containing nucleotide triphosphate hydrolases"/>
    <property type="match status" value="1"/>
</dbReference>
<name>A0A0K9GV96_9BACI</name>
<protein>
    <submittedName>
        <fullName evidence="1">DNA packaging protein</fullName>
    </submittedName>
</protein>
<comment type="caution">
    <text evidence="1">The sequence shown here is derived from an EMBL/GenBank/DDBJ whole genome shotgun (WGS) entry which is preliminary data.</text>
</comment>
<evidence type="ECO:0000313" key="1">
    <source>
        <dbReference type="EMBL" id="KMY50548.1"/>
    </source>
</evidence>
<evidence type="ECO:0000313" key="2">
    <source>
        <dbReference type="Proteomes" id="UP000037146"/>
    </source>
</evidence>
<gene>
    <name evidence="1" type="ORF">AC625_14395</name>
</gene>
<dbReference type="OrthoDB" id="9768556at2"/>
<dbReference type="EMBL" id="LFZW01000001">
    <property type="protein sequence ID" value="KMY50548.1"/>
    <property type="molecule type" value="Genomic_DNA"/>
</dbReference>
<dbReference type="RefSeq" id="WP_049681901.1">
    <property type="nucleotide sequence ID" value="NZ_LFZW01000001.1"/>
</dbReference>
<dbReference type="Proteomes" id="UP000037146">
    <property type="component" value="Unassembled WGS sequence"/>
</dbReference>
<reference evidence="2" key="1">
    <citation type="submission" date="2015-07" db="EMBL/GenBank/DDBJ databases">
        <title>Genome sequencing project for genomic taxonomy and phylogenomics of Bacillus-like bacteria.</title>
        <authorList>
            <person name="Liu B."/>
            <person name="Wang J."/>
            <person name="Zhu Y."/>
            <person name="Liu G."/>
            <person name="Chen Q."/>
            <person name="Chen Z."/>
            <person name="Lan J."/>
            <person name="Che J."/>
            <person name="Ge C."/>
            <person name="Shi H."/>
            <person name="Pan Z."/>
            <person name="Liu X."/>
        </authorList>
    </citation>
    <scope>NUCLEOTIDE SEQUENCE [LARGE SCALE GENOMIC DNA]</scope>
    <source>
        <strain evidence="2">FJAT-27997</strain>
    </source>
</reference>
<proteinExistence type="predicted"/>
<dbReference type="AlphaFoldDB" id="A0A0K9GV96"/>
<dbReference type="PATRIC" id="fig|1679170.3.peg.3286"/>
<dbReference type="STRING" id="1679170.AC625_14395"/>
<dbReference type="InterPro" id="IPR027417">
    <property type="entry name" value="P-loop_NTPase"/>
</dbReference>
<organism evidence="1 2">
    <name type="scientific">Peribacillus loiseleuriae</name>
    <dbReference type="NCBI Taxonomy" id="1679170"/>
    <lineage>
        <taxon>Bacteria</taxon>
        <taxon>Bacillati</taxon>
        <taxon>Bacillota</taxon>
        <taxon>Bacilli</taxon>
        <taxon>Bacillales</taxon>
        <taxon>Bacillaceae</taxon>
        <taxon>Peribacillus</taxon>
    </lineage>
</organism>
<accession>A0A0K9GV96</accession>
<sequence length="529" mass="61842">MVKITTKQKLETIKQNPKLWIENFVKVVNPEGELVPFKLHEQQEELLTGLTKFTIISKARQLGMTLFSLAYCIYQACTKPNTNYLIVSYKKESSSALFERLKLMYENLPHEKYPNFFPTIKRDNRDELVLEFSNGQRSRIVCTVAGNKDVGRGNTFEYILLSELAFYDNQEKLLLSAEQSLAKNENSKVVIESTSNGMNYFYKMVSSASKGNSKYKLFFFNWYSSAYMKLNKHDYDESERWFKADNKGVRLSEQDLEEDEKILYDNGATLKQIMWKRWKRLDMSESEFNQEYPATWQESFISSGNNVFDNVKVIKQYEFIIDPLSKDELIDELPKELHRYINKQLYIYHFPKRGKKYYAGIDVASGSGGDFSTISIFDADGEQSCSFYNNKIAVYEFADVLDIIGHYYNYAFLTIERNNVGRPLIERMRKEKRYMNMYRQKIFDQGKGRLQLGWMTSAVNKGILITDFKEQFEKGLININCKETLEQMQIFIEDKGKMGNKRGGDENHDDLVIAKSLAVQGMKANRWYV</sequence>